<protein>
    <recommendedName>
        <fullName evidence="3">Thioredoxin-like fold domain-containing protein</fullName>
    </recommendedName>
</protein>
<dbReference type="EMBL" id="JACRDE010000616">
    <property type="protein sequence ID" value="MBI5252503.1"/>
    <property type="molecule type" value="Genomic_DNA"/>
</dbReference>
<organism evidence="1 2">
    <name type="scientific">Desulfomonile tiedjei</name>
    <dbReference type="NCBI Taxonomy" id="2358"/>
    <lineage>
        <taxon>Bacteria</taxon>
        <taxon>Pseudomonadati</taxon>
        <taxon>Thermodesulfobacteriota</taxon>
        <taxon>Desulfomonilia</taxon>
        <taxon>Desulfomonilales</taxon>
        <taxon>Desulfomonilaceae</taxon>
        <taxon>Desulfomonile</taxon>
    </lineage>
</organism>
<sequence length="85" mass="9199">MERVEKGGDIQVRILCSEGCANTSPTVSLVKNIARALDISVNIEMIVIRTQEEAQELHFLGSPTVQIDGLDIEPSARESAAYGLT</sequence>
<comment type="caution">
    <text evidence="1">The sequence shown here is derived from an EMBL/GenBank/DDBJ whole genome shotgun (WGS) entry which is preliminary data.</text>
</comment>
<dbReference type="Proteomes" id="UP000807825">
    <property type="component" value="Unassembled WGS sequence"/>
</dbReference>
<evidence type="ECO:0000313" key="1">
    <source>
        <dbReference type="EMBL" id="MBI5252503.1"/>
    </source>
</evidence>
<reference evidence="1" key="1">
    <citation type="submission" date="2020-07" db="EMBL/GenBank/DDBJ databases">
        <title>Huge and variable diversity of episymbiotic CPR bacteria and DPANN archaea in groundwater ecosystems.</title>
        <authorList>
            <person name="He C.Y."/>
            <person name="Keren R."/>
            <person name="Whittaker M."/>
            <person name="Farag I.F."/>
            <person name="Doudna J."/>
            <person name="Cate J.H.D."/>
            <person name="Banfield J.F."/>
        </authorList>
    </citation>
    <scope>NUCLEOTIDE SEQUENCE</scope>
    <source>
        <strain evidence="1">NC_groundwater_1664_Pr3_B-0.1um_52_9</strain>
    </source>
</reference>
<gene>
    <name evidence="1" type="ORF">HY912_23660</name>
</gene>
<evidence type="ECO:0008006" key="3">
    <source>
        <dbReference type="Google" id="ProtNLM"/>
    </source>
</evidence>
<accession>A0A9D6V601</accession>
<proteinExistence type="predicted"/>
<dbReference type="AlphaFoldDB" id="A0A9D6V601"/>
<name>A0A9D6V601_9BACT</name>
<evidence type="ECO:0000313" key="2">
    <source>
        <dbReference type="Proteomes" id="UP000807825"/>
    </source>
</evidence>